<gene>
    <name evidence="2" type="ORF">PHACADRAFT_197086</name>
</gene>
<evidence type="ECO:0000313" key="2">
    <source>
        <dbReference type="EMBL" id="EKM54656.1"/>
    </source>
</evidence>
<sequence length="59" mass="6670">MFNIAVVIDVFVDPQYVLHVANLLITNYYLSIIGIVFATVWSTSTSVKKSQPDVPNWQL</sequence>
<keyword evidence="3" id="KW-1185">Reference proteome</keyword>
<feature type="transmembrane region" description="Helical" evidence="1">
    <location>
        <begin position="20"/>
        <end position="41"/>
    </location>
</feature>
<dbReference type="RefSeq" id="XP_007397342.1">
    <property type="nucleotide sequence ID" value="XM_007397280.1"/>
</dbReference>
<evidence type="ECO:0000256" key="1">
    <source>
        <dbReference type="SAM" id="Phobius"/>
    </source>
</evidence>
<accession>K5UX38</accession>
<name>K5UX38_PHACS</name>
<dbReference type="Proteomes" id="UP000008370">
    <property type="component" value="Unassembled WGS sequence"/>
</dbReference>
<dbReference type="AlphaFoldDB" id="K5UX38"/>
<dbReference type="HOGENOM" id="CLU_2961576_0_0_1"/>
<keyword evidence="1" id="KW-0812">Transmembrane</keyword>
<dbReference type="GeneID" id="18911194"/>
<dbReference type="InParanoid" id="K5UX38"/>
<organism evidence="2 3">
    <name type="scientific">Phanerochaete carnosa (strain HHB-10118-sp)</name>
    <name type="common">White-rot fungus</name>
    <name type="synonym">Peniophora carnosa</name>
    <dbReference type="NCBI Taxonomy" id="650164"/>
    <lineage>
        <taxon>Eukaryota</taxon>
        <taxon>Fungi</taxon>
        <taxon>Dikarya</taxon>
        <taxon>Basidiomycota</taxon>
        <taxon>Agaricomycotina</taxon>
        <taxon>Agaricomycetes</taxon>
        <taxon>Polyporales</taxon>
        <taxon>Phanerochaetaceae</taxon>
        <taxon>Phanerochaete</taxon>
    </lineage>
</organism>
<dbReference type="EMBL" id="JH930473">
    <property type="protein sequence ID" value="EKM54656.1"/>
    <property type="molecule type" value="Genomic_DNA"/>
</dbReference>
<dbReference type="KEGG" id="pco:PHACADRAFT_197086"/>
<dbReference type="OrthoDB" id="2742556at2759"/>
<proteinExistence type="predicted"/>
<evidence type="ECO:0000313" key="3">
    <source>
        <dbReference type="Proteomes" id="UP000008370"/>
    </source>
</evidence>
<reference evidence="2 3" key="1">
    <citation type="journal article" date="2012" name="BMC Genomics">
        <title>Comparative genomics of the white-rot fungi, Phanerochaete carnosa and P. chrysosporium, to elucidate the genetic basis of the distinct wood types they colonize.</title>
        <authorList>
            <person name="Suzuki H."/>
            <person name="MacDonald J."/>
            <person name="Syed K."/>
            <person name="Salamov A."/>
            <person name="Hori C."/>
            <person name="Aerts A."/>
            <person name="Henrissat B."/>
            <person name="Wiebenga A."/>
            <person name="vanKuyk P.A."/>
            <person name="Barry K."/>
            <person name="Lindquist E."/>
            <person name="LaButti K."/>
            <person name="Lapidus A."/>
            <person name="Lucas S."/>
            <person name="Coutinho P."/>
            <person name="Gong Y."/>
            <person name="Samejima M."/>
            <person name="Mahadevan R."/>
            <person name="Abou-Zaid M."/>
            <person name="de Vries R.P."/>
            <person name="Igarashi K."/>
            <person name="Yadav J.S."/>
            <person name="Grigoriev I.V."/>
            <person name="Master E.R."/>
        </authorList>
    </citation>
    <scope>NUCLEOTIDE SEQUENCE [LARGE SCALE GENOMIC DNA]</scope>
    <source>
        <strain evidence="2 3">HHB-10118-sp</strain>
    </source>
</reference>
<protein>
    <submittedName>
        <fullName evidence="2">Uncharacterized protein</fullName>
    </submittedName>
</protein>
<keyword evidence="1" id="KW-0472">Membrane</keyword>
<keyword evidence="1" id="KW-1133">Transmembrane helix</keyword>